<dbReference type="EMBL" id="KZ992547">
    <property type="protein sequence ID" value="RKP09040.1"/>
    <property type="molecule type" value="Genomic_DNA"/>
</dbReference>
<gene>
    <name evidence="1" type="ORF">THASP1DRAFT_29169</name>
</gene>
<proteinExistence type="predicted"/>
<protein>
    <recommendedName>
        <fullName evidence="3">F-box domain-containing protein</fullName>
    </recommendedName>
</protein>
<accession>A0A4P9XUC5</accession>
<evidence type="ECO:0008006" key="3">
    <source>
        <dbReference type="Google" id="ProtNLM"/>
    </source>
</evidence>
<evidence type="ECO:0000313" key="2">
    <source>
        <dbReference type="Proteomes" id="UP000271241"/>
    </source>
</evidence>
<keyword evidence="2" id="KW-1185">Reference proteome</keyword>
<dbReference type="AlphaFoldDB" id="A0A4P9XUC5"/>
<name>A0A4P9XUC5_9FUNG</name>
<evidence type="ECO:0000313" key="1">
    <source>
        <dbReference type="EMBL" id="RKP09040.1"/>
    </source>
</evidence>
<sequence>MKRIPDEVLDHIVEICNDEAALVVLSCASKRLRSRVACRQEAWRKRFERQFLQSNDSEQKWLHQHMRAKRAATHLGDTTSILLFPQGSAQFDWFDAYCERRAVEYRWRHGKYAAHRLTNTANVRPRGVRLQSILCAFDYSPAGDVAVVSQWLIASPRQSAWFSEPLYWGDMDTEDVVVLSKRQSDEYLVIQAWNMLVDCYSLCVWHTAAPHRPPRTIITDKREIPDVSLRGSWLAHRIAHSADTGQYGAAFVYDLARGACYSDIQGNIHTCCSLNATTDRMRIVCVEYNKSTSSPVTIAYKLWQVAPDRAEPMQCQATGRKAMSLKQGDIKLQRIDDGKFILYSRETDDLDPISAPTISLVEVVDEASGVLLKEKWSLGIRVMDIRSIASHDLFSIQQTYDKWLLLSLIDGSEVRRVHFNCWICSGLYPPDDQWAKMIDDSMWWNPRDDPTLHIHEEASQELSPAAIVYGHDDAITVVDYTGCMHRSEHQQGVERLSIEIRNRRIAERKHLVAEDKRIAAKRKLLLPEGVRMRTEGAHLRDKSKRMREEGEHIFTESMRMRDEDSRVYDKGKRMFTESMQMRDEGRRLCDEGRRILDECEHLTAKLQEIRAQIRALDST</sequence>
<organism evidence="1 2">
    <name type="scientific">Thamnocephalis sphaerospora</name>
    <dbReference type="NCBI Taxonomy" id="78915"/>
    <lineage>
        <taxon>Eukaryota</taxon>
        <taxon>Fungi</taxon>
        <taxon>Fungi incertae sedis</taxon>
        <taxon>Zoopagomycota</taxon>
        <taxon>Zoopagomycotina</taxon>
        <taxon>Zoopagomycetes</taxon>
        <taxon>Zoopagales</taxon>
        <taxon>Sigmoideomycetaceae</taxon>
        <taxon>Thamnocephalis</taxon>
    </lineage>
</organism>
<reference evidence="2" key="1">
    <citation type="journal article" date="2018" name="Nat. Microbiol.">
        <title>Leveraging single-cell genomics to expand the fungal tree of life.</title>
        <authorList>
            <person name="Ahrendt S.R."/>
            <person name="Quandt C.A."/>
            <person name="Ciobanu D."/>
            <person name="Clum A."/>
            <person name="Salamov A."/>
            <person name="Andreopoulos B."/>
            <person name="Cheng J.F."/>
            <person name="Woyke T."/>
            <person name="Pelin A."/>
            <person name="Henrissat B."/>
            <person name="Reynolds N.K."/>
            <person name="Benny G.L."/>
            <person name="Smith M.E."/>
            <person name="James T.Y."/>
            <person name="Grigoriev I.V."/>
        </authorList>
    </citation>
    <scope>NUCLEOTIDE SEQUENCE [LARGE SCALE GENOMIC DNA]</scope>
    <source>
        <strain evidence="2">RSA 1356</strain>
    </source>
</reference>
<dbReference type="Proteomes" id="UP000271241">
    <property type="component" value="Unassembled WGS sequence"/>
</dbReference>